<dbReference type="InterPro" id="IPR050498">
    <property type="entry name" value="Ycf3"/>
</dbReference>
<dbReference type="Pfam" id="PF13432">
    <property type="entry name" value="TPR_16"/>
    <property type="match status" value="1"/>
</dbReference>
<dbReference type="SMART" id="SM00028">
    <property type="entry name" value="TPR"/>
    <property type="match status" value="4"/>
</dbReference>
<sequence length="299" mass="31194">MSRPPWPALVLVALLGTNAPLQEARATPPDALAPPPAASGAEDDEETLIPLDPSALRGLTPEMDLPDTGSAPPPAPPPEVVVTGGRGAMAAEEGYRALGAGQVARALEAYTRATRQDPALADAHLGRGAALDLLGRPREAALAYDRALALRPTDPLTRARLTGALSRLPPSESLDRLEALAAQWPADPALWDAVGLQRLRAGRPQPALEALEQATLLAPGVAERQLNLAIAADRADRAARAVIAYRRALLLWRTTGAPPGVDLAAIARRARWLETHPPPAFPFAPAATPPSPSPSSSPP</sequence>
<evidence type="ECO:0000256" key="3">
    <source>
        <dbReference type="PROSITE-ProRule" id="PRU00339"/>
    </source>
</evidence>
<name>A0A512HBN3_9PROT</name>
<dbReference type="PROSITE" id="PS50005">
    <property type="entry name" value="TPR"/>
    <property type="match status" value="1"/>
</dbReference>
<dbReference type="SUPFAM" id="SSF48452">
    <property type="entry name" value="TPR-like"/>
    <property type="match status" value="1"/>
</dbReference>
<evidence type="ECO:0000256" key="4">
    <source>
        <dbReference type="SAM" id="MobiDB-lite"/>
    </source>
</evidence>
<dbReference type="Proteomes" id="UP000321567">
    <property type="component" value="Unassembled WGS sequence"/>
</dbReference>
<keyword evidence="6" id="KW-1185">Reference proteome</keyword>
<dbReference type="PANTHER" id="PTHR44858:SF1">
    <property type="entry name" value="UDP-N-ACETYLGLUCOSAMINE--PEPTIDE N-ACETYLGLUCOSAMINYLTRANSFERASE SPINDLY-RELATED"/>
    <property type="match status" value="1"/>
</dbReference>
<keyword evidence="2 3" id="KW-0802">TPR repeat</keyword>
<proteinExistence type="predicted"/>
<keyword evidence="1" id="KW-0677">Repeat</keyword>
<protein>
    <submittedName>
        <fullName evidence="5">Uncharacterized protein</fullName>
    </submittedName>
</protein>
<feature type="repeat" description="TPR" evidence="3">
    <location>
        <begin position="121"/>
        <end position="154"/>
    </location>
</feature>
<evidence type="ECO:0000256" key="2">
    <source>
        <dbReference type="ARBA" id="ARBA00022803"/>
    </source>
</evidence>
<evidence type="ECO:0000256" key="1">
    <source>
        <dbReference type="ARBA" id="ARBA00022737"/>
    </source>
</evidence>
<evidence type="ECO:0000313" key="6">
    <source>
        <dbReference type="Proteomes" id="UP000321567"/>
    </source>
</evidence>
<organism evidence="5 6">
    <name type="scientific">Pararhodospirillum oryzae</name>
    <dbReference type="NCBI Taxonomy" id="478448"/>
    <lineage>
        <taxon>Bacteria</taxon>
        <taxon>Pseudomonadati</taxon>
        <taxon>Pseudomonadota</taxon>
        <taxon>Alphaproteobacteria</taxon>
        <taxon>Rhodospirillales</taxon>
        <taxon>Rhodospirillaceae</taxon>
        <taxon>Pararhodospirillum</taxon>
    </lineage>
</organism>
<dbReference type="InterPro" id="IPR011990">
    <property type="entry name" value="TPR-like_helical_dom_sf"/>
</dbReference>
<evidence type="ECO:0000313" key="5">
    <source>
        <dbReference type="EMBL" id="GEO82845.1"/>
    </source>
</evidence>
<gene>
    <name evidence="5" type="ORF">ROR02_29760</name>
</gene>
<accession>A0A512HBN3</accession>
<dbReference type="Gene3D" id="1.25.40.10">
    <property type="entry name" value="Tetratricopeptide repeat domain"/>
    <property type="match status" value="2"/>
</dbReference>
<reference evidence="5 6" key="1">
    <citation type="submission" date="2019-07" db="EMBL/GenBank/DDBJ databases">
        <title>Whole genome shotgun sequence of Rhodospirillum oryzae NBRC 107573.</title>
        <authorList>
            <person name="Hosoyama A."/>
            <person name="Uohara A."/>
            <person name="Ohji S."/>
            <person name="Ichikawa N."/>
        </authorList>
    </citation>
    <scope>NUCLEOTIDE SEQUENCE [LARGE SCALE GENOMIC DNA]</scope>
    <source>
        <strain evidence="5 6">NBRC 107573</strain>
    </source>
</reference>
<feature type="region of interest" description="Disordered" evidence="4">
    <location>
        <begin position="22"/>
        <end position="78"/>
    </location>
</feature>
<feature type="region of interest" description="Disordered" evidence="4">
    <location>
        <begin position="278"/>
        <end position="299"/>
    </location>
</feature>
<dbReference type="AlphaFoldDB" id="A0A512HBN3"/>
<dbReference type="InterPro" id="IPR019734">
    <property type="entry name" value="TPR_rpt"/>
</dbReference>
<dbReference type="PANTHER" id="PTHR44858">
    <property type="entry name" value="TETRATRICOPEPTIDE REPEAT PROTEIN 6"/>
    <property type="match status" value="1"/>
</dbReference>
<comment type="caution">
    <text evidence="5">The sequence shown here is derived from an EMBL/GenBank/DDBJ whole genome shotgun (WGS) entry which is preliminary data.</text>
</comment>
<dbReference type="EMBL" id="BJZO01000118">
    <property type="protein sequence ID" value="GEO82845.1"/>
    <property type="molecule type" value="Genomic_DNA"/>
</dbReference>
<dbReference type="RefSeq" id="WP_246135579.1">
    <property type="nucleotide sequence ID" value="NZ_BJZO01000118.1"/>
</dbReference>